<dbReference type="Proteomes" id="UP000093514">
    <property type="component" value="Unassembled WGS sequence"/>
</dbReference>
<evidence type="ECO:0000313" key="2">
    <source>
        <dbReference type="Proteomes" id="UP000093514"/>
    </source>
</evidence>
<dbReference type="EMBL" id="LWDV01000010">
    <property type="protein sequence ID" value="OCL25552.1"/>
    <property type="molecule type" value="Genomic_DNA"/>
</dbReference>
<sequence length="494" mass="53686">MEMKKMLTLLLIVIASSLVFSGCSENSRGTFGPAWDVALQAPAIKQSNALAELLDTKEFKEFGYKINADSTISLILVGAKENEIKKETEINLKPITLNSVLVNLSADGAAENGEFSKVILDPIPFDKFDSITLSSKNLSINKFNVFLNNTNKESIENKLDNLTIELQNSQGTVISSVTFENVAVGTTKSLEMDLAQKTLESGMKLAVKGIQSSGTTTFTVDITSSSLEISKVKGLHASELNSMDTLNFTPSLNFGSNTAITGSEGAHLRLNTLFPVDSNLDFEISNFTLGGVTITDTNGDGYYDLPADTNISDELFISGKLNTTASTVNYDSTQSVTLDTAIYGSLIINLPPEDADNLKVEDSNLVYEEISSFDISNDDIDRINDGLKEGRLVTKTVNNLGSNVIISIDLYVGNSPTFDNTYVFIDKIVDIPLGEATKEFVFNQEVLNKFKDKSYLAMKVKVGNGTDTASFTPDQEISIESYGVLVLKVNQNKE</sequence>
<organism evidence="1 2">
    <name type="scientific">Orenia metallireducens</name>
    <dbReference type="NCBI Taxonomy" id="1413210"/>
    <lineage>
        <taxon>Bacteria</taxon>
        <taxon>Bacillati</taxon>
        <taxon>Bacillota</taxon>
        <taxon>Clostridia</taxon>
        <taxon>Halanaerobiales</taxon>
        <taxon>Halobacteroidaceae</taxon>
        <taxon>Orenia</taxon>
    </lineage>
</organism>
<reference evidence="1 2" key="2">
    <citation type="submission" date="2016-08" db="EMBL/GenBank/DDBJ databases">
        <title>Orenia metallireducens sp. nov. strain Z6, a Novel Metal-reducing Firmicute from the Deep Subsurface.</title>
        <authorList>
            <person name="Maxim B.I."/>
            <person name="Kenneth K."/>
            <person name="Flynn T.M."/>
            <person name="Oloughlin E.J."/>
            <person name="Locke R.A."/>
            <person name="Weber J.R."/>
            <person name="Egan S.M."/>
            <person name="Mackie R.I."/>
            <person name="Cann I.K."/>
        </authorList>
    </citation>
    <scope>NUCLEOTIDE SEQUENCE [LARGE SCALE GENOMIC DNA]</scope>
    <source>
        <strain evidence="1 2">Z6</strain>
    </source>
</reference>
<accession>A0A1C0A5X6</accession>
<name>A0A1C0A5X6_9FIRM</name>
<proteinExistence type="predicted"/>
<dbReference type="PROSITE" id="PS51257">
    <property type="entry name" value="PROKAR_LIPOPROTEIN"/>
    <property type="match status" value="1"/>
</dbReference>
<gene>
    <name evidence="1" type="ORF">U472_14550</name>
</gene>
<dbReference type="OrthoDB" id="2112098at2"/>
<dbReference type="RefSeq" id="WP_068719464.1">
    <property type="nucleotide sequence ID" value="NZ_LWDV01000010.1"/>
</dbReference>
<reference evidence="2" key="1">
    <citation type="submission" date="2016-07" db="EMBL/GenBank/DDBJ databases">
        <authorList>
            <person name="Florea S."/>
            <person name="Webb J.S."/>
            <person name="Jaromczyk J."/>
            <person name="Schardl C.L."/>
        </authorList>
    </citation>
    <scope>NUCLEOTIDE SEQUENCE [LARGE SCALE GENOMIC DNA]</scope>
    <source>
        <strain evidence="2">Z6</strain>
    </source>
</reference>
<dbReference type="AlphaFoldDB" id="A0A1C0A5X6"/>
<protein>
    <submittedName>
        <fullName evidence="1">Uncharacterized protein</fullName>
    </submittedName>
</protein>
<evidence type="ECO:0000313" key="1">
    <source>
        <dbReference type="EMBL" id="OCL25552.1"/>
    </source>
</evidence>
<comment type="caution">
    <text evidence="1">The sequence shown here is derived from an EMBL/GenBank/DDBJ whole genome shotgun (WGS) entry which is preliminary data.</text>
</comment>
<keyword evidence="2" id="KW-1185">Reference proteome</keyword>